<dbReference type="PROSITE" id="PS50157">
    <property type="entry name" value="ZINC_FINGER_C2H2_2"/>
    <property type="match status" value="8"/>
</dbReference>
<dbReference type="InterPro" id="IPR006578">
    <property type="entry name" value="MADF-dom"/>
</dbReference>
<feature type="domain" description="C2H2-type" evidence="8">
    <location>
        <begin position="1595"/>
        <end position="1623"/>
    </location>
</feature>
<feature type="domain" description="MADF" evidence="9">
    <location>
        <begin position="886"/>
        <end position="979"/>
    </location>
</feature>
<evidence type="ECO:0000256" key="2">
    <source>
        <dbReference type="ARBA" id="ARBA00022737"/>
    </source>
</evidence>
<evidence type="ECO:0000256" key="5">
    <source>
        <dbReference type="PROSITE-ProRule" id="PRU00042"/>
    </source>
</evidence>
<dbReference type="PROSITE" id="PS00028">
    <property type="entry name" value="ZINC_FINGER_C2H2_1"/>
    <property type="match status" value="8"/>
</dbReference>
<feature type="domain" description="MADF" evidence="9">
    <location>
        <begin position="993"/>
        <end position="1087"/>
    </location>
</feature>
<accession>A0A0L0BYN7</accession>
<evidence type="ECO:0000256" key="6">
    <source>
        <dbReference type="SAM" id="Coils"/>
    </source>
</evidence>
<dbReference type="FunFam" id="3.30.160.60:FF:000100">
    <property type="entry name" value="Zinc finger 45-like"/>
    <property type="match status" value="1"/>
</dbReference>
<feature type="coiled-coil region" evidence="6">
    <location>
        <begin position="256"/>
        <end position="283"/>
    </location>
</feature>
<feature type="region of interest" description="Disordered" evidence="7">
    <location>
        <begin position="1110"/>
        <end position="1138"/>
    </location>
</feature>
<feature type="domain" description="MADF" evidence="9">
    <location>
        <begin position="1498"/>
        <end position="1593"/>
    </location>
</feature>
<evidence type="ECO:0000256" key="1">
    <source>
        <dbReference type="ARBA" id="ARBA00022723"/>
    </source>
</evidence>
<comment type="caution">
    <text evidence="10">The sequence shown here is derived from an EMBL/GenBank/DDBJ whole genome shotgun (WGS) entry which is preliminary data.</text>
</comment>
<dbReference type="Pfam" id="PF00096">
    <property type="entry name" value="zf-C2H2"/>
    <property type="match status" value="4"/>
</dbReference>
<organism evidence="10 11">
    <name type="scientific">Lucilia cuprina</name>
    <name type="common">Green bottle fly</name>
    <name type="synonym">Australian sheep blowfly</name>
    <dbReference type="NCBI Taxonomy" id="7375"/>
    <lineage>
        <taxon>Eukaryota</taxon>
        <taxon>Metazoa</taxon>
        <taxon>Ecdysozoa</taxon>
        <taxon>Arthropoda</taxon>
        <taxon>Hexapoda</taxon>
        <taxon>Insecta</taxon>
        <taxon>Pterygota</taxon>
        <taxon>Neoptera</taxon>
        <taxon>Endopterygota</taxon>
        <taxon>Diptera</taxon>
        <taxon>Brachycera</taxon>
        <taxon>Muscomorpha</taxon>
        <taxon>Oestroidea</taxon>
        <taxon>Calliphoridae</taxon>
        <taxon>Luciliinae</taxon>
        <taxon>Lucilia</taxon>
    </lineage>
</organism>
<evidence type="ECO:0000259" key="9">
    <source>
        <dbReference type="PROSITE" id="PS51029"/>
    </source>
</evidence>
<keyword evidence="1" id="KW-0479">Metal-binding</keyword>
<evidence type="ECO:0000259" key="8">
    <source>
        <dbReference type="PROSITE" id="PS50157"/>
    </source>
</evidence>
<feature type="compositionally biased region" description="Basic and acidic residues" evidence="7">
    <location>
        <begin position="404"/>
        <end position="420"/>
    </location>
</feature>
<feature type="region of interest" description="Disordered" evidence="7">
    <location>
        <begin position="673"/>
        <end position="708"/>
    </location>
</feature>
<feature type="region of interest" description="Disordered" evidence="7">
    <location>
        <begin position="840"/>
        <end position="866"/>
    </location>
</feature>
<evidence type="ECO:0000256" key="7">
    <source>
        <dbReference type="SAM" id="MobiDB-lite"/>
    </source>
</evidence>
<evidence type="ECO:0000256" key="3">
    <source>
        <dbReference type="ARBA" id="ARBA00022771"/>
    </source>
</evidence>
<dbReference type="OrthoDB" id="6077919at2759"/>
<feature type="domain" description="C2H2-type" evidence="8">
    <location>
        <begin position="1672"/>
        <end position="1699"/>
    </location>
</feature>
<dbReference type="GO" id="GO:0008270">
    <property type="term" value="F:zinc ion binding"/>
    <property type="evidence" value="ECO:0007669"/>
    <property type="project" value="UniProtKB-KW"/>
</dbReference>
<feature type="domain" description="C2H2-type" evidence="8">
    <location>
        <begin position="1784"/>
        <end position="1809"/>
    </location>
</feature>
<dbReference type="PANTHER" id="PTHR24379">
    <property type="entry name" value="KRAB AND ZINC FINGER DOMAIN-CONTAINING"/>
    <property type="match status" value="1"/>
</dbReference>
<feature type="domain" description="MADF" evidence="9">
    <location>
        <begin position="1390"/>
        <end position="1481"/>
    </location>
</feature>
<dbReference type="Proteomes" id="UP000037069">
    <property type="component" value="Unassembled WGS sequence"/>
</dbReference>
<protein>
    <submittedName>
        <fullName evidence="10">Uncharacterized protein</fullName>
    </submittedName>
</protein>
<feature type="compositionally biased region" description="Low complexity" evidence="7">
    <location>
        <begin position="840"/>
        <end position="856"/>
    </location>
</feature>
<dbReference type="Pfam" id="PF10545">
    <property type="entry name" value="MADF_DNA_bdg"/>
    <property type="match status" value="4"/>
</dbReference>
<feature type="domain" description="C2H2-type" evidence="8">
    <location>
        <begin position="1756"/>
        <end position="1783"/>
    </location>
</feature>
<keyword evidence="4" id="KW-0862">Zinc</keyword>
<proteinExistence type="predicted"/>
<evidence type="ECO:0000313" key="10">
    <source>
        <dbReference type="EMBL" id="KNC25158.1"/>
    </source>
</evidence>
<feature type="compositionally biased region" description="Basic and acidic residues" evidence="7">
    <location>
        <begin position="467"/>
        <end position="479"/>
    </location>
</feature>
<sequence>MESVLIHNNIDDRPNDNIDHLKCGEVLTWQCAGESYAVICKLCEDHPLCPLSEFPQHMEIWHTDWQQDFEIDKEPNEDLHNTKDDGDDDDNEEDQFFYYEDHNDDHALSFTTEDSGCLFESDDNFQQNESVLNVNPINNNGEILEPFEQVLIAQENNNSPNEDSIPIREDLNDAEECLNEVNKQVAEVLAAVNDSEQEQRSNFNINKTLNKRKCKQKEHSNELAEKERDFGNLPNIRESERNVLKENDNVEKVTKSRKILKNIKEIEEHLEELSENEISEKGNAQITEKYQEFNVNDKEIDETDREITKFESETSENETNLVKNLQKFHEPLKSCKRTRKFKINLIETKKSTNQLKEISKNLKKSKENETEISEIETSDFENFETIRKTKKSLRNFKENLINQKDLKGNFKETQKPKDNETETSENETIRNFEQKTKNSRRNFKEISKKSKNIKENIRKLRNTQKLIENERETSEKETEQSENETLTSENDTKTSENESETSNDLNYSRNSKKLQIFDNSFRNTQENFKNIRNFSINLRKNLKLVQELQETKQKVERNQENYEHNIINKRKLRENQENSRQKEREEMKQLKSIGRETNESGCLQKFRKDHNLTHNVRQKSCKTRWSKRNLRNCSREFSEEEQGGKGFRDLYKKVIKLQESFENYTKSLRFPEANGTRTRKSKIKLNEEPMIAESDLSNEESGSTDCSRETKRKFQNYKELDLCPFETLQQTQKPLKNPIRHGRRSSKRRLKTSNEDHTLAKRTRRESFSETSDISEEISPNNSVKEGVNKTIKQTLVTQFFKNENVKTKATEISENSGPISISPTGIDVNDTCSLISLNITPDNTSNNDNSSSISPSPLPSPITEEEHFEFNESKKEQLNKHHIEDLIKLYQEHPRLWEEAHPEFCEPELCRKSWQQITQQWNAICQRKFTTAEVRIRLGTLCQRYVQERERLALEGELDEFTKFPHYEQMQFLEQQESLQKRSELQEQQNEKILKIYQLFPLLWHINSYKVRESKERAEAYENISQSLKLSGLHLSSKAVQKRIRSLRKCYRLEKIRYLNAQVEQTPFESNFCHYERMKFLHQHIEPFRCRICGRIFANLSRFREHLEEENHGDVLQEDSESEQDEEEKGKDKIGDILELENSKESTASVPSELGISSEVLQTFTPLPTSPLPNEELVTSVNLDTAPIIQEVIIFPPPTPVASFVKSLHLENQLMEEIMENVSNDDSFTQKSLDQFINSITSSEELCPNSVIIEETLSCDVMDIGIENSSHNNIIIQEPVASVIFEEEIPIVFNETLKEMEQSFEVSSTITNSKEKLSGSQETPLDSTETSSSPAPLVVNVQCDDFSLDLKLNSPPYEILNPNSNDSDNELYSSGDISTLPLPDLEIHKMIALYRKYPQIWNPNHLDYNSRNLRRQAWCQLTKEFSAAVGKQFSWRTLHRKLTDYAKYYKKLITEQENYDKLENKWAFYEDFKFLDDVLVVHDELQRTVHHRDNNFKIIKIYETLPQLWNIKHPEYSKRSSKQRLIELMCNRLQEEYNVQLTTERLKNRLIELRAQYRAAKKQRLKCEKNQQTFTTDLEFYDAFKFLDPHIDPFICEKCEKEFKKLTDYNQHIKKEHEKSLKVKPAPLTLLPLEPGVDTNLQNICHICGIKFSTRSNLVHHVRRHEGVRNYECPMCPKKFFASHPLKLHIRSHTKECPYTCEKCGMSFTSASKLNQHVKRHLGRKDYQCDYCPKRFFTGFEKDRHERRHLNIRDKVCPICGKTFVKGSSYYAHMMLHSDTKRFECDVCEMKFAQYAGLYKHKKKYHPS</sequence>
<feature type="domain" description="C2H2-type" evidence="8">
    <location>
        <begin position="1089"/>
        <end position="1113"/>
    </location>
</feature>
<feature type="coiled-coil region" evidence="6">
    <location>
        <begin position="171"/>
        <end position="198"/>
    </location>
</feature>
<feature type="region of interest" description="Disordered" evidence="7">
    <location>
        <begin position="729"/>
        <end position="782"/>
    </location>
</feature>
<feature type="compositionally biased region" description="Basic and acidic residues" evidence="7">
    <location>
        <begin position="427"/>
        <end position="458"/>
    </location>
</feature>
<feature type="compositionally biased region" description="Basic and acidic residues" evidence="7">
    <location>
        <begin position="1129"/>
        <end position="1138"/>
    </location>
</feature>
<evidence type="ECO:0000256" key="4">
    <source>
        <dbReference type="ARBA" id="ARBA00022833"/>
    </source>
</evidence>
<dbReference type="InterPro" id="IPR036236">
    <property type="entry name" value="Znf_C2H2_sf"/>
</dbReference>
<dbReference type="InterPro" id="IPR013087">
    <property type="entry name" value="Znf_C2H2_type"/>
</dbReference>
<dbReference type="SMART" id="SM00355">
    <property type="entry name" value="ZnF_C2H2"/>
    <property type="match status" value="8"/>
</dbReference>
<dbReference type="SUPFAM" id="SSF57667">
    <property type="entry name" value="beta-beta-alpha zinc fingers"/>
    <property type="match status" value="3"/>
</dbReference>
<keyword evidence="2" id="KW-0677">Repeat</keyword>
<dbReference type="Gene3D" id="3.30.160.60">
    <property type="entry name" value="Classic Zinc Finger"/>
    <property type="match status" value="4"/>
</dbReference>
<feature type="domain" description="C2H2-type" evidence="8">
    <location>
        <begin position="1644"/>
        <end position="1671"/>
    </location>
</feature>
<feature type="region of interest" description="Disordered" evidence="7">
    <location>
        <begin position="404"/>
        <end position="507"/>
    </location>
</feature>
<dbReference type="PROSITE" id="PS51029">
    <property type="entry name" value="MADF"/>
    <property type="match status" value="4"/>
</dbReference>
<keyword evidence="3 5" id="KW-0863">Zinc-finger</keyword>
<feature type="coiled-coil region" evidence="6">
    <location>
        <begin position="1544"/>
        <end position="1571"/>
    </location>
</feature>
<evidence type="ECO:0000313" key="11">
    <source>
        <dbReference type="Proteomes" id="UP000037069"/>
    </source>
</evidence>
<feature type="domain" description="C2H2-type" evidence="8">
    <location>
        <begin position="1728"/>
        <end position="1755"/>
    </location>
</feature>
<reference evidence="10 11" key="1">
    <citation type="journal article" date="2015" name="Nat. Commun.">
        <title>Lucilia cuprina genome unlocks parasitic fly biology to underpin future interventions.</title>
        <authorList>
            <person name="Anstead C.A."/>
            <person name="Korhonen P.K."/>
            <person name="Young N.D."/>
            <person name="Hall R.S."/>
            <person name="Jex A.R."/>
            <person name="Murali S.C."/>
            <person name="Hughes D.S."/>
            <person name="Lee S.F."/>
            <person name="Perry T."/>
            <person name="Stroehlein A.J."/>
            <person name="Ansell B.R."/>
            <person name="Breugelmans B."/>
            <person name="Hofmann A."/>
            <person name="Qu J."/>
            <person name="Dugan S."/>
            <person name="Lee S.L."/>
            <person name="Chao H."/>
            <person name="Dinh H."/>
            <person name="Han Y."/>
            <person name="Doddapaneni H.V."/>
            <person name="Worley K.C."/>
            <person name="Muzny D.M."/>
            <person name="Ioannidis P."/>
            <person name="Waterhouse R.M."/>
            <person name="Zdobnov E.M."/>
            <person name="James P.J."/>
            <person name="Bagnall N.H."/>
            <person name="Kotze A.C."/>
            <person name="Gibbs R.A."/>
            <person name="Richards S."/>
            <person name="Batterham P."/>
            <person name="Gasser R.B."/>
        </authorList>
    </citation>
    <scope>NUCLEOTIDE SEQUENCE [LARGE SCALE GENOMIC DNA]</scope>
    <source>
        <strain evidence="10 11">LS</strain>
        <tissue evidence="10">Full body</tissue>
    </source>
</reference>
<feature type="compositionally biased region" description="Acidic residues" evidence="7">
    <location>
        <begin position="1117"/>
        <end position="1128"/>
    </location>
</feature>
<feature type="coiled-coil region" evidence="6">
    <location>
        <begin position="538"/>
        <end position="593"/>
    </location>
</feature>
<dbReference type="SMART" id="SM00595">
    <property type="entry name" value="MADF"/>
    <property type="match status" value="4"/>
</dbReference>
<dbReference type="EMBL" id="JRES01001143">
    <property type="protein sequence ID" value="KNC25158.1"/>
    <property type="molecule type" value="Genomic_DNA"/>
</dbReference>
<keyword evidence="11" id="KW-1185">Reference proteome</keyword>
<name>A0A0L0BYN7_LUCCU</name>
<feature type="region of interest" description="Disordered" evidence="7">
    <location>
        <begin position="1310"/>
        <end position="1335"/>
    </location>
</feature>
<keyword evidence="6" id="KW-0175">Coiled coil</keyword>
<gene>
    <name evidence="10" type="ORF">FF38_08243</name>
</gene>
<feature type="domain" description="C2H2-type" evidence="8">
    <location>
        <begin position="1700"/>
        <end position="1727"/>
    </location>
</feature>
<feature type="compositionally biased region" description="Basic residues" evidence="7">
    <location>
        <begin position="738"/>
        <end position="751"/>
    </location>
</feature>
<dbReference type="PANTHER" id="PTHR24379:SF121">
    <property type="entry name" value="C2H2-TYPE DOMAIN-CONTAINING PROTEIN"/>
    <property type="match status" value="1"/>
</dbReference>